<feature type="transmembrane region" description="Helical" evidence="5">
    <location>
        <begin position="221"/>
        <end position="240"/>
    </location>
</feature>
<evidence type="ECO:0000256" key="4">
    <source>
        <dbReference type="ARBA" id="ARBA00023136"/>
    </source>
</evidence>
<keyword evidence="3 5" id="KW-1133">Transmembrane helix</keyword>
<dbReference type="PANTHER" id="PTHR32322:SF9">
    <property type="entry name" value="AMINO-ACID METABOLITE EFFLUX PUMP-RELATED"/>
    <property type="match status" value="1"/>
</dbReference>
<feature type="transmembrane region" description="Helical" evidence="5">
    <location>
        <begin position="277"/>
        <end position="293"/>
    </location>
</feature>
<dbReference type="SUPFAM" id="SSF103481">
    <property type="entry name" value="Multidrug resistance efflux transporter EmrE"/>
    <property type="match status" value="2"/>
</dbReference>
<accession>A0ABT3Z537</accession>
<evidence type="ECO:0000259" key="6">
    <source>
        <dbReference type="Pfam" id="PF00892"/>
    </source>
</evidence>
<proteinExistence type="predicted"/>
<dbReference type="InterPro" id="IPR037185">
    <property type="entry name" value="EmrE-like"/>
</dbReference>
<evidence type="ECO:0000256" key="1">
    <source>
        <dbReference type="ARBA" id="ARBA00004141"/>
    </source>
</evidence>
<evidence type="ECO:0000256" key="3">
    <source>
        <dbReference type="ARBA" id="ARBA00022989"/>
    </source>
</evidence>
<feature type="domain" description="EamA" evidence="6">
    <location>
        <begin position="17"/>
        <end position="147"/>
    </location>
</feature>
<evidence type="ECO:0000313" key="7">
    <source>
        <dbReference type="EMBL" id="MCY0146872.1"/>
    </source>
</evidence>
<feature type="transmembrane region" description="Helical" evidence="5">
    <location>
        <begin position="42"/>
        <end position="62"/>
    </location>
</feature>
<dbReference type="RefSeq" id="WP_267652510.1">
    <property type="nucleotide sequence ID" value="NZ_JAOVZR010000001.1"/>
</dbReference>
<dbReference type="InterPro" id="IPR050638">
    <property type="entry name" value="AA-Vitamin_Transporters"/>
</dbReference>
<feature type="transmembrane region" description="Helical" evidence="5">
    <location>
        <begin position="134"/>
        <end position="156"/>
    </location>
</feature>
<feature type="domain" description="EamA" evidence="6">
    <location>
        <begin position="164"/>
        <end position="292"/>
    </location>
</feature>
<dbReference type="Pfam" id="PF00892">
    <property type="entry name" value="EamA"/>
    <property type="match status" value="2"/>
</dbReference>
<dbReference type="PANTHER" id="PTHR32322">
    <property type="entry name" value="INNER MEMBRANE TRANSPORTER"/>
    <property type="match status" value="1"/>
</dbReference>
<protein>
    <submittedName>
        <fullName evidence="7">DMT family transporter</fullName>
    </submittedName>
</protein>
<reference evidence="7" key="1">
    <citation type="submission" date="2022-10" db="EMBL/GenBank/DDBJ databases">
        <title>Hoeflea sp. G2-23, isolated from marine algae.</title>
        <authorList>
            <person name="Kristyanto S."/>
            <person name="Kim J.M."/>
            <person name="Jeon C.O."/>
        </authorList>
    </citation>
    <scope>NUCLEOTIDE SEQUENCE</scope>
    <source>
        <strain evidence="7">G2-23</strain>
    </source>
</reference>
<name>A0ABT3Z537_9HYPH</name>
<feature type="transmembrane region" description="Helical" evidence="5">
    <location>
        <begin position="252"/>
        <end position="271"/>
    </location>
</feature>
<keyword evidence="4 5" id="KW-0472">Membrane</keyword>
<comment type="subcellular location">
    <subcellularLocation>
        <location evidence="1">Membrane</location>
        <topology evidence="1">Multi-pass membrane protein</topology>
    </subcellularLocation>
</comment>
<evidence type="ECO:0000256" key="5">
    <source>
        <dbReference type="SAM" id="Phobius"/>
    </source>
</evidence>
<dbReference type="InterPro" id="IPR000620">
    <property type="entry name" value="EamA_dom"/>
</dbReference>
<feature type="transmembrane region" description="Helical" evidence="5">
    <location>
        <begin position="74"/>
        <end position="95"/>
    </location>
</feature>
<feature type="transmembrane region" description="Helical" evidence="5">
    <location>
        <begin position="15"/>
        <end position="36"/>
    </location>
</feature>
<keyword evidence="2 5" id="KW-0812">Transmembrane</keyword>
<dbReference type="Proteomes" id="UP001073227">
    <property type="component" value="Unassembled WGS sequence"/>
</dbReference>
<feature type="transmembrane region" description="Helical" evidence="5">
    <location>
        <begin position="187"/>
        <end position="209"/>
    </location>
</feature>
<keyword evidence="8" id="KW-1185">Reference proteome</keyword>
<sequence>MSLIQPLRTPTRTDLGLMIFTALIWGSAFVAIRIAVPETGPVWLAAIRVGLGFAVLAPYAIWRGLLFPKSPRQWVLITGMAVLNMVLPFFLIAWAGKSTDAGVLALLMGTGPFLALLGSHFLTDDDRMTGRKLISVILGFAGILVLVGPDAVAGLGDGSLQAKLAALGGSLCYVTGGLLIRKIDMPPVRLACLALGLGTMMLIPIALMVEGAPPTDLSSQTIAALMFLGVFPTGIAYILRFQLIRAVGYSRFSLSVNFVPVFGVALGVIILGETLSLGLVVAVGLVLSGLLVARSDKV</sequence>
<organism evidence="7 8">
    <name type="scientific">Hoeflea algicola</name>
    <dbReference type="NCBI Taxonomy" id="2983763"/>
    <lineage>
        <taxon>Bacteria</taxon>
        <taxon>Pseudomonadati</taxon>
        <taxon>Pseudomonadota</taxon>
        <taxon>Alphaproteobacteria</taxon>
        <taxon>Hyphomicrobiales</taxon>
        <taxon>Rhizobiaceae</taxon>
        <taxon>Hoeflea</taxon>
    </lineage>
</organism>
<evidence type="ECO:0000313" key="8">
    <source>
        <dbReference type="Proteomes" id="UP001073227"/>
    </source>
</evidence>
<comment type="caution">
    <text evidence="7">The sequence shown here is derived from an EMBL/GenBank/DDBJ whole genome shotgun (WGS) entry which is preliminary data.</text>
</comment>
<feature type="transmembrane region" description="Helical" evidence="5">
    <location>
        <begin position="162"/>
        <end position="180"/>
    </location>
</feature>
<dbReference type="EMBL" id="JAOVZR010000001">
    <property type="protein sequence ID" value="MCY0146872.1"/>
    <property type="molecule type" value="Genomic_DNA"/>
</dbReference>
<evidence type="ECO:0000256" key="2">
    <source>
        <dbReference type="ARBA" id="ARBA00022692"/>
    </source>
</evidence>
<feature type="transmembrane region" description="Helical" evidence="5">
    <location>
        <begin position="101"/>
        <end position="122"/>
    </location>
</feature>
<gene>
    <name evidence="7" type="ORF">OEG84_03855</name>
</gene>